<proteinExistence type="predicted"/>
<dbReference type="Proteomes" id="UP001153069">
    <property type="component" value="Unassembled WGS sequence"/>
</dbReference>
<protein>
    <submittedName>
        <fullName evidence="1">Uncharacterized protein</fullName>
    </submittedName>
</protein>
<comment type="caution">
    <text evidence="1">The sequence shown here is derived from an EMBL/GenBank/DDBJ whole genome shotgun (WGS) entry which is preliminary data.</text>
</comment>
<accession>A0A9N8ET39</accession>
<reference evidence="1" key="1">
    <citation type="submission" date="2020-06" db="EMBL/GenBank/DDBJ databases">
        <authorList>
            <consortium name="Plant Systems Biology data submission"/>
        </authorList>
    </citation>
    <scope>NUCLEOTIDE SEQUENCE</scope>
    <source>
        <strain evidence="1">D6</strain>
    </source>
</reference>
<dbReference type="AlphaFoldDB" id="A0A9N8ET39"/>
<name>A0A9N8ET39_9STRA</name>
<keyword evidence="2" id="KW-1185">Reference proteome</keyword>
<evidence type="ECO:0000313" key="1">
    <source>
        <dbReference type="EMBL" id="CAB9525031.1"/>
    </source>
</evidence>
<dbReference type="EMBL" id="CAICTM010001618">
    <property type="protein sequence ID" value="CAB9525031.1"/>
    <property type="molecule type" value="Genomic_DNA"/>
</dbReference>
<evidence type="ECO:0000313" key="2">
    <source>
        <dbReference type="Proteomes" id="UP001153069"/>
    </source>
</evidence>
<organism evidence="1 2">
    <name type="scientific">Seminavis robusta</name>
    <dbReference type="NCBI Taxonomy" id="568900"/>
    <lineage>
        <taxon>Eukaryota</taxon>
        <taxon>Sar</taxon>
        <taxon>Stramenopiles</taxon>
        <taxon>Ochrophyta</taxon>
        <taxon>Bacillariophyta</taxon>
        <taxon>Bacillariophyceae</taxon>
        <taxon>Bacillariophycidae</taxon>
        <taxon>Naviculales</taxon>
        <taxon>Naviculaceae</taxon>
        <taxon>Seminavis</taxon>
    </lineage>
</organism>
<sequence>MTDFNELKARCREQIAKIGRIIAMVALSGDHDEEIEDELNGELASLVDRRIRLFGIKSRLNEIEGGSLECKHHKQALLAFRNKPDELKMFLERPDRWAEKQLGYLESDLKAQEHRVP</sequence>
<gene>
    <name evidence="1" type="ORF">SEMRO_1620_G286490.1</name>
</gene>